<reference evidence="1 2" key="1">
    <citation type="submission" date="2018-09" db="EMBL/GenBank/DDBJ databases">
        <authorList>
            <person name="Li J."/>
        </authorList>
    </citation>
    <scope>NUCLEOTIDE SEQUENCE [LARGE SCALE GENOMIC DNA]</scope>
    <source>
        <strain evidence="1 2">2129</strain>
    </source>
</reference>
<protein>
    <submittedName>
        <fullName evidence="1">Uncharacterized protein</fullName>
    </submittedName>
</protein>
<name>A0ABM6Z1T0_9ACTO</name>
<dbReference type="Proteomes" id="UP000273001">
    <property type="component" value="Chromosome"/>
</dbReference>
<evidence type="ECO:0000313" key="1">
    <source>
        <dbReference type="EMBL" id="AYD89237.1"/>
    </source>
</evidence>
<accession>A0ABM6Z1T0</accession>
<evidence type="ECO:0000313" key="2">
    <source>
        <dbReference type="Proteomes" id="UP000273001"/>
    </source>
</evidence>
<sequence length="408" mass="46205">MQVYVRRELTLDDVVAAVPAGYAVEGVDGDGAYITVRREGTKEVLAVLEENSLDMDFRFYDYLVEVSGKDAMHFVYDVHEVSSGRQPRDRRSACDRRLELAVRLAQAGDGVVADALTRQLWPEPGPHVPDYDLDAEDEEPGPRVRVVCMTWYVRHRVCSQPVHAWVRALSAVAPQWLPTRYTGVARMWPFDVGRLEEVEERWRSDENGVNMDSPSPIDLALFRHLDPREPHGMYRVECVVPAEAFIPADTPAGSPAEVPLLHELFTTVADELQAELALAEVLDGWERSDRGDVMPVESPPEEESEWAQSLKDGAALVAGLPEKPVWWTWLGPAYERLVYSALPGLRGAWDQHRSRHGLTLVPAGLDLVPTKADALPATWFPQEFCFWTQRRRFGRPRRRPADRLPQWD</sequence>
<gene>
    <name evidence="1" type="ORF">D5R93_02710</name>
</gene>
<dbReference type="EMBL" id="CP032514">
    <property type="protein sequence ID" value="AYD89237.1"/>
    <property type="molecule type" value="Genomic_DNA"/>
</dbReference>
<proteinExistence type="predicted"/>
<keyword evidence="2" id="KW-1185">Reference proteome</keyword>
<organism evidence="1 2">
    <name type="scientific">Actinomyces lilanjuaniae</name>
    <dbReference type="NCBI Taxonomy" id="2321394"/>
    <lineage>
        <taxon>Bacteria</taxon>
        <taxon>Bacillati</taxon>
        <taxon>Actinomycetota</taxon>
        <taxon>Actinomycetes</taxon>
        <taxon>Actinomycetales</taxon>
        <taxon>Actinomycetaceae</taxon>
        <taxon>Actinomyces</taxon>
    </lineage>
</organism>